<dbReference type="HOGENOM" id="CLU_084958_0_0_1"/>
<sequence length="216" mass="24414">MVQHNQEDSQTGHTIFEEFTTVVTLKEQMHVTDPVWQDFLQHLRVSQVQECHIAMLRTLVLTNPKCVEMDFSSPPWNNASLVTPCHGVCQIWNNVALHKHGQEAQSIVLECQAEDTIKGQPLTLCERYAALLRQQGADSRQCKQDLPDVIHVTCGMKVMVMQNVETDLDTTNGACGTIVNIWLNPNELPISTVQPLIQLKYMPVCILVKLERTRAT</sequence>
<reference evidence="1 2" key="1">
    <citation type="submission" date="2014-04" db="EMBL/GenBank/DDBJ databases">
        <authorList>
            <consortium name="DOE Joint Genome Institute"/>
            <person name="Kuo A."/>
            <person name="Kohler A."/>
            <person name="Nagy L.G."/>
            <person name="Floudas D."/>
            <person name="Copeland A."/>
            <person name="Barry K.W."/>
            <person name="Cichocki N."/>
            <person name="Veneault-Fourrey C."/>
            <person name="LaButti K."/>
            <person name="Lindquist E.A."/>
            <person name="Lipzen A."/>
            <person name="Lundell T."/>
            <person name="Morin E."/>
            <person name="Murat C."/>
            <person name="Sun H."/>
            <person name="Tunlid A."/>
            <person name="Henrissat B."/>
            <person name="Grigoriev I.V."/>
            <person name="Hibbett D.S."/>
            <person name="Martin F."/>
            <person name="Nordberg H.P."/>
            <person name="Cantor M.N."/>
            <person name="Hua S.X."/>
        </authorList>
    </citation>
    <scope>NUCLEOTIDE SEQUENCE [LARGE SCALE GENOMIC DNA]</scope>
    <source>
        <strain evidence="1 2">Foug A</strain>
    </source>
</reference>
<reference evidence="2" key="2">
    <citation type="submission" date="2015-01" db="EMBL/GenBank/DDBJ databases">
        <title>Evolutionary Origins and Diversification of the Mycorrhizal Mutualists.</title>
        <authorList>
            <consortium name="DOE Joint Genome Institute"/>
            <consortium name="Mycorrhizal Genomics Consortium"/>
            <person name="Kohler A."/>
            <person name="Kuo A."/>
            <person name="Nagy L.G."/>
            <person name="Floudas D."/>
            <person name="Copeland A."/>
            <person name="Barry K.W."/>
            <person name="Cichocki N."/>
            <person name="Veneault-Fourrey C."/>
            <person name="LaButti K."/>
            <person name="Lindquist E.A."/>
            <person name="Lipzen A."/>
            <person name="Lundell T."/>
            <person name="Morin E."/>
            <person name="Murat C."/>
            <person name="Riley R."/>
            <person name="Ohm R."/>
            <person name="Sun H."/>
            <person name="Tunlid A."/>
            <person name="Henrissat B."/>
            <person name="Grigoriev I.V."/>
            <person name="Hibbett D.S."/>
            <person name="Martin F."/>
        </authorList>
    </citation>
    <scope>NUCLEOTIDE SEQUENCE [LARGE SCALE GENOMIC DNA]</scope>
    <source>
        <strain evidence="2">Foug A</strain>
    </source>
</reference>
<dbReference type="AlphaFoldDB" id="A0A0C3AW53"/>
<proteinExistence type="predicted"/>
<name>A0A0C3AW53_9AGAM</name>
<dbReference type="Proteomes" id="UP000053989">
    <property type="component" value="Unassembled WGS sequence"/>
</dbReference>
<organism evidence="1 2">
    <name type="scientific">Scleroderma citrinum Foug A</name>
    <dbReference type="NCBI Taxonomy" id="1036808"/>
    <lineage>
        <taxon>Eukaryota</taxon>
        <taxon>Fungi</taxon>
        <taxon>Dikarya</taxon>
        <taxon>Basidiomycota</taxon>
        <taxon>Agaricomycotina</taxon>
        <taxon>Agaricomycetes</taxon>
        <taxon>Agaricomycetidae</taxon>
        <taxon>Boletales</taxon>
        <taxon>Sclerodermatineae</taxon>
        <taxon>Sclerodermataceae</taxon>
        <taxon>Scleroderma</taxon>
    </lineage>
</organism>
<keyword evidence="2" id="KW-1185">Reference proteome</keyword>
<evidence type="ECO:0000313" key="2">
    <source>
        <dbReference type="Proteomes" id="UP000053989"/>
    </source>
</evidence>
<evidence type="ECO:0008006" key="3">
    <source>
        <dbReference type="Google" id="ProtNLM"/>
    </source>
</evidence>
<dbReference type="EMBL" id="KN822007">
    <property type="protein sequence ID" value="KIM69167.1"/>
    <property type="molecule type" value="Genomic_DNA"/>
</dbReference>
<dbReference type="InParanoid" id="A0A0C3AW53"/>
<dbReference type="OrthoDB" id="2986975at2759"/>
<accession>A0A0C3AW53</accession>
<gene>
    <name evidence="1" type="ORF">SCLCIDRAFT_103778</name>
</gene>
<evidence type="ECO:0000313" key="1">
    <source>
        <dbReference type="EMBL" id="KIM69167.1"/>
    </source>
</evidence>
<protein>
    <recommendedName>
        <fullName evidence="3">DNA helicase</fullName>
    </recommendedName>
</protein>